<proteinExistence type="predicted"/>
<keyword evidence="3" id="KW-1185">Reference proteome</keyword>
<evidence type="ECO:0000313" key="3">
    <source>
        <dbReference type="Proteomes" id="UP001464378"/>
    </source>
</evidence>
<keyword evidence="1" id="KW-0472">Membrane</keyword>
<comment type="caution">
    <text evidence="2">The sequence shown here is derived from an EMBL/GenBank/DDBJ whole genome shotgun (WGS) entry which is preliminary data.</text>
</comment>
<protein>
    <recommendedName>
        <fullName evidence="4">Integral membrane protein</fullName>
    </recommendedName>
</protein>
<gene>
    <name evidence="2" type="ORF">WMO64_10455</name>
</gene>
<evidence type="ECO:0000313" key="2">
    <source>
        <dbReference type="EMBL" id="MEQ2443882.1"/>
    </source>
</evidence>
<sequence>MKRRPVLPVRGACAAALVLVLAAGALMLFPGSVTMTFAVGPDQVRYRTYSWFDSIVWGYGNFLVPLAGVLALGSLSGLAAGLGRNGAFPGTAWGFLIAAGCLSFIPLWLGLTPEGPNWLSIIITVCLWVAAGLLWLARPKADKTA</sequence>
<dbReference type="RefSeq" id="WP_349231935.1">
    <property type="nucleotide sequence ID" value="NZ_JBBMFK010000016.1"/>
</dbReference>
<keyword evidence="1" id="KW-0812">Transmembrane</keyword>
<dbReference type="Proteomes" id="UP001464378">
    <property type="component" value="Unassembled WGS sequence"/>
</dbReference>
<reference evidence="2 3" key="1">
    <citation type="submission" date="2024-03" db="EMBL/GenBank/DDBJ databases">
        <title>Human intestinal bacterial collection.</title>
        <authorList>
            <person name="Pauvert C."/>
            <person name="Hitch T.C.A."/>
            <person name="Clavel T."/>
        </authorList>
    </citation>
    <scope>NUCLEOTIDE SEQUENCE [LARGE SCALE GENOMIC DNA]</scope>
    <source>
        <strain evidence="2 3">CLA-AP-H29</strain>
    </source>
</reference>
<accession>A0ABV1EB39</accession>
<name>A0ABV1EB39_9FIRM</name>
<feature type="transmembrane region" description="Helical" evidence="1">
    <location>
        <begin position="117"/>
        <end position="137"/>
    </location>
</feature>
<evidence type="ECO:0008006" key="4">
    <source>
        <dbReference type="Google" id="ProtNLM"/>
    </source>
</evidence>
<keyword evidence="1" id="KW-1133">Transmembrane helix</keyword>
<feature type="transmembrane region" description="Helical" evidence="1">
    <location>
        <begin position="92"/>
        <end position="111"/>
    </location>
</feature>
<evidence type="ECO:0000256" key="1">
    <source>
        <dbReference type="SAM" id="Phobius"/>
    </source>
</evidence>
<dbReference type="EMBL" id="JBBMFK010000016">
    <property type="protein sequence ID" value="MEQ2443882.1"/>
    <property type="molecule type" value="Genomic_DNA"/>
</dbReference>
<organism evidence="2 3">
    <name type="scientific">Pseudoflavonifractor intestinihominis</name>
    <dbReference type="NCBI Taxonomy" id="3133171"/>
    <lineage>
        <taxon>Bacteria</taxon>
        <taxon>Bacillati</taxon>
        <taxon>Bacillota</taxon>
        <taxon>Clostridia</taxon>
        <taxon>Eubacteriales</taxon>
        <taxon>Oscillospiraceae</taxon>
        <taxon>Pseudoflavonifractor</taxon>
    </lineage>
</organism>
<feature type="transmembrane region" description="Helical" evidence="1">
    <location>
        <begin position="62"/>
        <end position="80"/>
    </location>
</feature>